<evidence type="ECO:0000313" key="1">
    <source>
        <dbReference type="EMBL" id="CVI14894.1"/>
    </source>
</evidence>
<organism evidence="1 2">
    <name type="scientific">Agrobacterium tumefaciens str. B6</name>
    <dbReference type="NCBI Taxonomy" id="1183423"/>
    <lineage>
        <taxon>Bacteria</taxon>
        <taxon>Pseudomonadati</taxon>
        <taxon>Pseudomonadota</taxon>
        <taxon>Alphaproteobacteria</taxon>
        <taxon>Hyphomicrobiales</taxon>
        <taxon>Rhizobiaceae</taxon>
        <taxon>Rhizobium/Agrobacterium group</taxon>
        <taxon>Agrobacterium</taxon>
        <taxon>Agrobacterium tumefaciens complex</taxon>
    </lineage>
</organism>
<dbReference type="Proteomes" id="UP000192074">
    <property type="component" value="Unassembled WGS sequence"/>
</dbReference>
<accession>A0A822UY21</accession>
<name>A0A822UY21_AGRTU</name>
<dbReference type="EMBL" id="FCNL01000009">
    <property type="protein sequence ID" value="CVI14894.1"/>
    <property type="molecule type" value="Genomic_DNA"/>
</dbReference>
<proteinExistence type="predicted"/>
<protein>
    <submittedName>
        <fullName evidence="1">Uncharacterized protein</fullName>
    </submittedName>
</protein>
<comment type="caution">
    <text evidence="1">The sequence shown here is derived from an EMBL/GenBank/DDBJ whole genome shotgun (WGS) entry which is preliminary data.</text>
</comment>
<dbReference type="AlphaFoldDB" id="A0A822UY21"/>
<evidence type="ECO:0000313" key="2">
    <source>
        <dbReference type="Proteomes" id="UP000192074"/>
    </source>
</evidence>
<reference evidence="1 2" key="1">
    <citation type="submission" date="2016-01" db="EMBL/GenBank/DDBJ databases">
        <authorList>
            <person name="Regsiter A."/>
            <person name="william w."/>
        </authorList>
    </citation>
    <scope>NUCLEOTIDE SEQUENCE [LARGE SCALE GENOMIC DNA]</scope>
    <source>
        <strain evidence="1 2">B6</strain>
    </source>
</reference>
<gene>
    <name evidence="1" type="ORF">AGR4A_Cc170134</name>
</gene>
<sequence length="100" mass="11255">MTADVWLSLSDMAEPRRPPSIAAMATAHRPLPSSMRRSSRCRVLPRRLNSFSDRQTIIVFLTPGWTFRPGVFAFGLPEERFLPAALTKLCIITKLVESVI</sequence>